<proteinExistence type="predicted"/>
<keyword evidence="1" id="KW-1133">Transmembrane helix</keyword>
<comment type="caution">
    <text evidence="2">The sequence shown here is derived from an EMBL/GenBank/DDBJ whole genome shotgun (WGS) entry which is preliminary data.</text>
</comment>
<sequence>MLTGISFFAPFIMLITVLIGTLICFKAQYISNKRIYKYGFWGFSLLSLSWLVSIIHTFILPQHYQRETVALGFNFLIQTLIFIGILIIIVGFLKQYNKDKINEN</sequence>
<dbReference type="EMBL" id="NIQC01000045">
    <property type="protein sequence ID" value="OWZ82740.1"/>
    <property type="molecule type" value="Genomic_DNA"/>
</dbReference>
<evidence type="ECO:0000313" key="2">
    <source>
        <dbReference type="EMBL" id="OWZ82740.1"/>
    </source>
</evidence>
<keyword evidence="3" id="KW-1185">Reference proteome</keyword>
<keyword evidence="1" id="KW-0812">Transmembrane</keyword>
<keyword evidence="1" id="KW-0472">Membrane</keyword>
<dbReference type="Proteomes" id="UP000214588">
    <property type="component" value="Unassembled WGS sequence"/>
</dbReference>
<organism evidence="2 3">
    <name type="scientific">Natranaerobius trueperi</name>
    <dbReference type="NCBI Taxonomy" id="759412"/>
    <lineage>
        <taxon>Bacteria</taxon>
        <taxon>Bacillati</taxon>
        <taxon>Bacillota</taxon>
        <taxon>Clostridia</taxon>
        <taxon>Natranaerobiales</taxon>
        <taxon>Natranaerobiaceae</taxon>
        <taxon>Natranaerobius</taxon>
    </lineage>
</organism>
<protein>
    <submittedName>
        <fullName evidence="2">Uncharacterized protein</fullName>
    </submittedName>
</protein>
<gene>
    <name evidence="2" type="ORF">CDO51_12485</name>
</gene>
<name>A0A226BX76_9FIRM</name>
<reference evidence="2 3" key="1">
    <citation type="submission" date="2017-06" db="EMBL/GenBank/DDBJ databases">
        <title>Draft Genome Sequence of Natranaerobius trueperi halophilic, alkalithermophilic bacteria from soda lakes.</title>
        <authorList>
            <person name="Zhao B."/>
        </authorList>
    </citation>
    <scope>NUCLEOTIDE SEQUENCE [LARGE SCALE GENOMIC DNA]</scope>
    <source>
        <strain evidence="2 3">DSM 18760</strain>
    </source>
</reference>
<accession>A0A226BX76</accession>
<feature type="transmembrane region" description="Helical" evidence="1">
    <location>
        <begin position="6"/>
        <end position="26"/>
    </location>
</feature>
<evidence type="ECO:0000256" key="1">
    <source>
        <dbReference type="SAM" id="Phobius"/>
    </source>
</evidence>
<evidence type="ECO:0000313" key="3">
    <source>
        <dbReference type="Proteomes" id="UP000214588"/>
    </source>
</evidence>
<feature type="transmembrane region" description="Helical" evidence="1">
    <location>
        <begin position="38"/>
        <end position="59"/>
    </location>
</feature>
<dbReference type="AlphaFoldDB" id="A0A226BX76"/>
<dbReference type="RefSeq" id="WP_089024556.1">
    <property type="nucleotide sequence ID" value="NZ_NIQC01000045.1"/>
</dbReference>
<feature type="transmembrane region" description="Helical" evidence="1">
    <location>
        <begin position="71"/>
        <end position="93"/>
    </location>
</feature>